<evidence type="ECO:0000313" key="4">
    <source>
        <dbReference type="Proteomes" id="UP001224775"/>
    </source>
</evidence>
<dbReference type="InterPro" id="IPR000757">
    <property type="entry name" value="Beta-glucanase-like"/>
</dbReference>
<dbReference type="GO" id="GO:0004553">
    <property type="term" value="F:hydrolase activity, hydrolyzing O-glycosyl compounds"/>
    <property type="evidence" value="ECO:0007669"/>
    <property type="project" value="InterPro"/>
</dbReference>
<sequence length="151" mass="17002">MYCHGYRPALWMLPESWMYGGWPNSGEIGIMEAVGYEENKFHGSVHTGAYNHGIGTQKTGSISKPEADWHIFEIDWQVDKIRFAVDNQVYFVFAPDDTSDSAKWPFGEDFHLLLNIAVGGNWGGFYGVDAAAFDGDVGQYMEVDWVRAYSS</sequence>
<dbReference type="InterPro" id="IPR050546">
    <property type="entry name" value="Glycosyl_Hydrlase_16"/>
</dbReference>
<dbReference type="Proteomes" id="UP001224775">
    <property type="component" value="Unassembled WGS sequence"/>
</dbReference>
<keyword evidence="4" id="KW-1185">Reference proteome</keyword>
<gene>
    <name evidence="3" type="ORF">QTG54_008329</name>
</gene>
<evidence type="ECO:0000256" key="1">
    <source>
        <dbReference type="ARBA" id="ARBA00006865"/>
    </source>
</evidence>
<dbReference type="AlphaFoldDB" id="A0AAD8Y7S4"/>
<dbReference type="Gene3D" id="2.60.120.200">
    <property type="match status" value="1"/>
</dbReference>
<dbReference type="CDD" id="cd08023">
    <property type="entry name" value="GH16_laminarinase_like"/>
    <property type="match status" value="1"/>
</dbReference>
<dbReference type="SUPFAM" id="SSF49899">
    <property type="entry name" value="Concanavalin A-like lectins/glucanases"/>
    <property type="match status" value="1"/>
</dbReference>
<reference evidence="3" key="1">
    <citation type="submission" date="2023-06" db="EMBL/GenBank/DDBJ databases">
        <title>Survivors Of The Sea: Transcriptome response of Skeletonema marinoi to long-term dormancy.</title>
        <authorList>
            <person name="Pinder M.I.M."/>
            <person name="Kourtchenko O."/>
            <person name="Robertson E.K."/>
            <person name="Larsson T."/>
            <person name="Maumus F."/>
            <person name="Osuna-Cruz C.M."/>
            <person name="Vancaester E."/>
            <person name="Stenow R."/>
            <person name="Vandepoele K."/>
            <person name="Ploug H."/>
            <person name="Bruchert V."/>
            <person name="Godhe A."/>
            <person name="Topel M."/>
        </authorList>
    </citation>
    <scope>NUCLEOTIDE SEQUENCE</scope>
    <source>
        <strain evidence="3">R05AC</strain>
    </source>
</reference>
<name>A0AAD8Y7S4_9STRA</name>
<dbReference type="PROSITE" id="PS51762">
    <property type="entry name" value="GH16_2"/>
    <property type="match status" value="1"/>
</dbReference>
<dbReference type="GO" id="GO:0005975">
    <property type="term" value="P:carbohydrate metabolic process"/>
    <property type="evidence" value="ECO:0007669"/>
    <property type="project" value="InterPro"/>
</dbReference>
<accession>A0AAD8Y7S4</accession>
<comment type="caution">
    <text evidence="3">The sequence shown here is derived from an EMBL/GenBank/DDBJ whole genome shotgun (WGS) entry which is preliminary data.</text>
</comment>
<keyword evidence="3" id="KW-0326">Glycosidase</keyword>
<dbReference type="PANTHER" id="PTHR10963:SF55">
    <property type="entry name" value="GLYCOSIDE HYDROLASE FAMILY 16 PROTEIN"/>
    <property type="match status" value="1"/>
</dbReference>
<comment type="similarity">
    <text evidence="1">Belongs to the glycosyl hydrolase 16 family.</text>
</comment>
<dbReference type="InterPro" id="IPR013320">
    <property type="entry name" value="ConA-like_dom_sf"/>
</dbReference>
<evidence type="ECO:0000259" key="2">
    <source>
        <dbReference type="PROSITE" id="PS51762"/>
    </source>
</evidence>
<proteinExistence type="inferred from homology"/>
<dbReference type="EMBL" id="JATAAI010000014">
    <property type="protein sequence ID" value="KAK1741077.1"/>
    <property type="molecule type" value="Genomic_DNA"/>
</dbReference>
<evidence type="ECO:0000313" key="3">
    <source>
        <dbReference type="EMBL" id="KAK1741077.1"/>
    </source>
</evidence>
<keyword evidence="3" id="KW-0378">Hydrolase</keyword>
<protein>
    <submittedName>
        <fullName evidence="3">Glycosyl hydrolase (Family 16)</fullName>
        <ecNumber evidence="3">3.2.-.-</ecNumber>
    </submittedName>
</protein>
<dbReference type="PANTHER" id="PTHR10963">
    <property type="entry name" value="GLYCOSYL HYDROLASE-RELATED"/>
    <property type="match status" value="1"/>
</dbReference>
<organism evidence="3 4">
    <name type="scientific">Skeletonema marinoi</name>
    <dbReference type="NCBI Taxonomy" id="267567"/>
    <lineage>
        <taxon>Eukaryota</taxon>
        <taxon>Sar</taxon>
        <taxon>Stramenopiles</taxon>
        <taxon>Ochrophyta</taxon>
        <taxon>Bacillariophyta</taxon>
        <taxon>Coscinodiscophyceae</taxon>
        <taxon>Thalassiosirophycidae</taxon>
        <taxon>Thalassiosirales</taxon>
        <taxon>Skeletonemataceae</taxon>
        <taxon>Skeletonema</taxon>
        <taxon>Skeletonema marinoi-dohrnii complex</taxon>
    </lineage>
</organism>
<dbReference type="EC" id="3.2.-.-" evidence="3"/>
<dbReference type="Pfam" id="PF00722">
    <property type="entry name" value="Glyco_hydro_16"/>
    <property type="match status" value="1"/>
</dbReference>
<feature type="domain" description="GH16" evidence="2">
    <location>
        <begin position="1"/>
        <end position="151"/>
    </location>
</feature>